<dbReference type="OMA" id="PIASNCE"/>
<dbReference type="AlphaFoldDB" id="A0A7N1A539"/>
<proteinExistence type="predicted"/>
<name>A0A7N1A539_KALFE</name>
<feature type="compositionally biased region" description="Low complexity" evidence="1">
    <location>
        <begin position="312"/>
        <end position="325"/>
    </location>
</feature>
<dbReference type="PANTHER" id="PTHR37736">
    <property type="entry name" value="GLYCINE-RICH PROTEIN"/>
    <property type="match status" value="1"/>
</dbReference>
<feature type="compositionally biased region" description="Low complexity" evidence="1">
    <location>
        <begin position="362"/>
        <end position="373"/>
    </location>
</feature>
<dbReference type="Gramene" id="Kaladp0101s0284.1.v1.1">
    <property type="protein sequence ID" value="Kaladp0101s0284.1.v1.1"/>
    <property type="gene ID" value="Kaladp0101s0284.v1.1"/>
</dbReference>
<evidence type="ECO:0000256" key="1">
    <source>
        <dbReference type="SAM" id="MobiDB-lite"/>
    </source>
</evidence>
<accession>A0A7N1A539</accession>
<reference evidence="2" key="1">
    <citation type="submission" date="2021-01" db="UniProtKB">
        <authorList>
            <consortium name="EnsemblPlants"/>
        </authorList>
    </citation>
    <scope>IDENTIFICATION</scope>
</reference>
<feature type="compositionally biased region" description="Gly residues" evidence="1">
    <location>
        <begin position="374"/>
        <end position="385"/>
    </location>
</feature>
<evidence type="ECO:0000313" key="3">
    <source>
        <dbReference type="Proteomes" id="UP000594263"/>
    </source>
</evidence>
<sequence>MAANAPPTPAATRPVTPSASDSSSSTDGPVLSLINKRLRALRKKHNRITQMEDSLAQGKVLNKEQEETLRSKTVVLAQIEELEKLKQPLAVAVAEEHAVAVKKYLESEKEKEASARVSAEEGHVALEEVEDRKEQVEDDESAVGVVGDVLKLLYFGSIFDVKTQSEFTSTMLTRTHERGCCLTYDYVTEDAVDVLGEKDLDFISQLGSFLTSRPMDSSLSHKDALERCVEHAKLWLAKAEQPIGPDTSITCILDDEGHYQGQTISDNEYNHEEEAQKFSVQDEVAGDHYEVSLQQEQGYTGQNQRESEQFVQRRGYQNQGYQNQRGGRGGGRRGYSNGRGFRGGSRGGGPYQNGRNQYYDQPGNYYPRNNYNGRGRGGRGPGGHGYNQYGSNAHAGHPAGDVGIAS</sequence>
<feature type="compositionally biased region" description="Gly residues" evidence="1">
    <location>
        <begin position="340"/>
        <end position="351"/>
    </location>
</feature>
<dbReference type="EnsemblPlants" id="Kaladp0101s0284.1.v1.1">
    <property type="protein sequence ID" value="Kaladp0101s0284.1.v1.1"/>
    <property type="gene ID" value="Kaladp0101s0284.v1.1"/>
</dbReference>
<keyword evidence="3" id="KW-1185">Reference proteome</keyword>
<feature type="region of interest" description="Disordered" evidence="1">
    <location>
        <begin position="296"/>
        <end position="406"/>
    </location>
</feature>
<dbReference type="Proteomes" id="UP000594263">
    <property type="component" value="Unplaced"/>
</dbReference>
<organism evidence="2 3">
    <name type="scientific">Kalanchoe fedtschenkoi</name>
    <name type="common">Lavender scallops</name>
    <name type="synonym">South American air plant</name>
    <dbReference type="NCBI Taxonomy" id="63787"/>
    <lineage>
        <taxon>Eukaryota</taxon>
        <taxon>Viridiplantae</taxon>
        <taxon>Streptophyta</taxon>
        <taxon>Embryophyta</taxon>
        <taxon>Tracheophyta</taxon>
        <taxon>Spermatophyta</taxon>
        <taxon>Magnoliopsida</taxon>
        <taxon>eudicotyledons</taxon>
        <taxon>Gunneridae</taxon>
        <taxon>Pentapetalae</taxon>
        <taxon>Saxifragales</taxon>
        <taxon>Crassulaceae</taxon>
        <taxon>Kalanchoe</taxon>
    </lineage>
</organism>
<protein>
    <recommendedName>
        <fullName evidence="4">Glycine-rich protein</fullName>
    </recommendedName>
</protein>
<feature type="region of interest" description="Disordered" evidence="1">
    <location>
        <begin position="1"/>
        <end position="31"/>
    </location>
</feature>
<evidence type="ECO:0008006" key="4">
    <source>
        <dbReference type="Google" id="ProtNLM"/>
    </source>
</evidence>
<dbReference type="PANTHER" id="PTHR37736:SF1">
    <property type="entry name" value="GLYCINE-RICH PROTEIN"/>
    <property type="match status" value="1"/>
</dbReference>
<evidence type="ECO:0000313" key="2">
    <source>
        <dbReference type="EnsemblPlants" id="Kaladp0101s0284.1.v1.1"/>
    </source>
</evidence>